<dbReference type="InterPro" id="IPR050476">
    <property type="entry name" value="Insect_CytP450_Detox"/>
</dbReference>
<gene>
    <name evidence="19" type="ORF">PARMNEM_LOCUS15902</name>
</gene>
<evidence type="ECO:0000256" key="9">
    <source>
        <dbReference type="ARBA" id="ARBA00022824"/>
    </source>
</evidence>
<keyword evidence="18" id="KW-1133">Transmembrane helix</keyword>
<organism evidence="19 20">
    <name type="scientific">Parnassius mnemosyne</name>
    <name type="common">clouded apollo</name>
    <dbReference type="NCBI Taxonomy" id="213953"/>
    <lineage>
        <taxon>Eukaryota</taxon>
        <taxon>Metazoa</taxon>
        <taxon>Ecdysozoa</taxon>
        <taxon>Arthropoda</taxon>
        <taxon>Hexapoda</taxon>
        <taxon>Insecta</taxon>
        <taxon>Pterygota</taxon>
        <taxon>Neoptera</taxon>
        <taxon>Endopterygota</taxon>
        <taxon>Lepidoptera</taxon>
        <taxon>Glossata</taxon>
        <taxon>Ditrysia</taxon>
        <taxon>Papilionoidea</taxon>
        <taxon>Papilionidae</taxon>
        <taxon>Parnassiinae</taxon>
        <taxon>Parnassini</taxon>
        <taxon>Parnassius</taxon>
        <taxon>Driopa</taxon>
    </lineage>
</organism>
<sequence length="523" mass="61332">MIVEILVFIVMTLIVYYTYIHKRMHKYFLDRDLKYNPGIPLFGNVFQSTFLKRHMVEDIDAVYREFPNEKYVGYIEGTSPIILIRDPEVIKHITVKDFDHFVNHKMFFPEDIEPMFGDSIFMMKDDKWRDMLTMLSPSFTGSKIRQMMPFMTDISKNVIQYLKDHISEDIDVGNLMRRYTNDVIASCAFGCQVNSLKDKENDFYKIGQALFTMNSTWQRFKLFFVMHIPKVARLLGMQVFTQEYSSFFNNLITTTMEHREKYNIERPDMIQLLVQASKGNLKPENVNIKDDIVVEAEKLKQHGALKQWTQRELASQLFIFFLGGFESSATALTMCIHELAINPVIQKKLYEEIKSFKEKNSSLVHENINDLKYLDCVINETLRRWAPALIMDRVCTKAYELPQPREGGIPCKLRPGDVVYNVVNSIHMDPKYYPDPEVFDPDRFSDERRHEIKPFTFMPFGIGPRACIGSRFALLELKVLIYHLILNFKILKCNKTTDPIVLKPQEFNINAIGGTWVRLENRY</sequence>
<accession>A0AAV1LRG9</accession>
<keyword evidence="9" id="KW-0256">Endoplasmic reticulum</keyword>
<keyword evidence="20" id="KW-1185">Reference proteome</keyword>
<evidence type="ECO:0000256" key="13">
    <source>
        <dbReference type="ARBA" id="ARBA00023033"/>
    </source>
</evidence>
<dbReference type="CDD" id="cd11056">
    <property type="entry name" value="CYP6-like"/>
    <property type="match status" value="1"/>
</dbReference>
<comment type="subcellular location">
    <subcellularLocation>
        <location evidence="4">Endoplasmic reticulum membrane</location>
        <topology evidence="4">Peripheral membrane protein</topology>
    </subcellularLocation>
    <subcellularLocation>
        <location evidence="3">Microsome membrane</location>
        <topology evidence="3">Peripheral membrane protein</topology>
    </subcellularLocation>
</comment>
<evidence type="ECO:0000256" key="11">
    <source>
        <dbReference type="ARBA" id="ARBA00023002"/>
    </source>
</evidence>
<feature type="transmembrane region" description="Helical" evidence="18">
    <location>
        <begin position="6"/>
        <end position="21"/>
    </location>
</feature>
<dbReference type="PANTHER" id="PTHR24292:SF54">
    <property type="entry name" value="CYP9F3-RELATED"/>
    <property type="match status" value="1"/>
</dbReference>
<keyword evidence="7 16" id="KW-0349">Heme</keyword>
<comment type="cofactor">
    <cofactor evidence="1 16">
        <name>heme</name>
        <dbReference type="ChEBI" id="CHEBI:30413"/>
    </cofactor>
</comment>
<dbReference type="Gene3D" id="1.10.630.10">
    <property type="entry name" value="Cytochrome P450"/>
    <property type="match status" value="1"/>
</dbReference>
<reference evidence="19 20" key="1">
    <citation type="submission" date="2023-11" db="EMBL/GenBank/DDBJ databases">
        <authorList>
            <person name="Hedman E."/>
            <person name="Englund M."/>
            <person name="Stromberg M."/>
            <person name="Nyberg Akerstrom W."/>
            <person name="Nylinder S."/>
            <person name="Jareborg N."/>
            <person name="Kallberg Y."/>
            <person name="Kronander E."/>
        </authorList>
    </citation>
    <scope>NUCLEOTIDE SEQUENCE [LARGE SCALE GENOMIC DNA]</scope>
</reference>
<dbReference type="PRINTS" id="PR00465">
    <property type="entry name" value="EP450IV"/>
</dbReference>
<dbReference type="EC" id="1.14.14.1" evidence="6"/>
<feature type="binding site" description="axial binding residue" evidence="16">
    <location>
        <position position="467"/>
    </location>
    <ligand>
        <name>heme</name>
        <dbReference type="ChEBI" id="CHEBI:30413"/>
    </ligand>
    <ligandPart>
        <name>Fe</name>
        <dbReference type="ChEBI" id="CHEBI:18248"/>
    </ligandPart>
</feature>
<keyword evidence="18" id="KW-0812">Transmembrane</keyword>
<dbReference type="InterPro" id="IPR036396">
    <property type="entry name" value="Cyt_P450_sf"/>
</dbReference>
<dbReference type="Pfam" id="PF00067">
    <property type="entry name" value="p450"/>
    <property type="match status" value="1"/>
</dbReference>
<dbReference type="EMBL" id="CAVLGL010000093">
    <property type="protein sequence ID" value="CAK1596574.1"/>
    <property type="molecule type" value="Genomic_DNA"/>
</dbReference>
<dbReference type="PROSITE" id="PS00086">
    <property type="entry name" value="CYTOCHROME_P450"/>
    <property type="match status" value="1"/>
</dbReference>
<evidence type="ECO:0000256" key="5">
    <source>
        <dbReference type="ARBA" id="ARBA00010617"/>
    </source>
</evidence>
<evidence type="ECO:0000256" key="4">
    <source>
        <dbReference type="ARBA" id="ARBA00004406"/>
    </source>
</evidence>
<dbReference type="InterPro" id="IPR002403">
    <property type="entry name" value="Cyt_P450_E_grp-IV"/>
</dbReference>
<keyword evidence="8 16" id="KW-0479">Metal-binding</keyword>
<dbReference type="SUPFAM" id="SSF48264">
    <property type="entry name" value="Cytochrome P450"/>
    <property type="match status" value="1"/>
</dbReference>
<dbReference type="AlphaFoldDB" id="A0AAV1LRG9"/>
<dbReference type="FunFam" id="1.10.630.10:FF:000042">
    <property type="entry name" value="Cytochrome P450"/>
    <property type="match status" value="1"/>
</dbReference>
<evidence type="ECO:0000256" key="7">
    <source>
        <dbReference type="ARBA" id="ARBA00022617"/>
    </source>
</evidence>
<dbReference type="GO" id="GO:0005789">
    <property type="term" value="C:endoplasmic reticulum membrane"/>
    <property type="evidence" value="ECO:0007669"/>
    <property type="project" value="UniProtKB-SubCell"/>
</dbReference>
<evidence type="ECO:0000256" key="15">
    <source>
        <dbReference type="ARBA" id="ARBA00047827"/>
    </source>
</evidence>
<evidence type="ECO:0000256" key="16">
    <source>
        <dbReference type="PIRSR" id="PIRSR602403-1"/>
    </source>
</evidence>
<evidence type="ECO:0000256" key="14">
    <source>
        <dbReference type="ARBA" id="ARBA00023136"/>
    </source>
</evidence>
<evidence type="ECO:0000256" key="1">
    <source>
        <dbReference type="ARBA" id="ARBA00001971"/>
    </source>
</evidence>
<keyword evidence="10" id="KW-0492">Microsome</keyword>
<dbReference type="PANTHER" id="PTHR24292">
    <property type="entry name" value="CYTOCHROME P450"/>
    <property type="match status" value="1"/>
</dbReference>
<dbReference type="Proteomes" id="UP001314205">
    <property type="component" value="Unassembled WGS sequence"/>
</dbReference>
<keyword evidence="11 17" id="KW-0560">Oxidoreductase</keyword>
<evidence type="ECO:0000313" key="20">
    <source>
        <dbReference type="Proteomes" id="UP001314205"/>
    </source>
</evidence>
<proteinExistence type="inferred from homology"/>
<dbReference type="GO" id="GO:0016712">
    <property type="term" value="F:oxidoreductase activity, acting on paired donors, with incorporation or reduction of molecular oxygen, reduced flavin or flavoprotein as one donor, and incorporation of one atom of oxygen"/>
    <property type="evidence" value="ECO:0007669"/>
    <property type="project" value="UniProtKB-EC"/>
</dbReference>
<dbReference type="PRINTS" id="PR00385">
    <property type="entry name" value="P450"/>
</dbReference>
<dbReference type="GO" id="GO:0020037">
    <property type="term" value="F:heme binding"/>
    <property type="evidence" value="ECO:0007669"/>
    <property type="project" value="InterPro"/>
</dbReference>
<evidence type="ECO:0000256" key="12">
    <source>
        <dbReference type="ARBA" id="ARBA00023004"/>
    </source>
</evidence>
<name>A0AAV1LRG9_9NEOP</name>
<comment type="catalytic activity">
    <reaction evidence="15">
        <text>an organic molecule + reduced [NADPH--hemoprotein reductase] + O2 = an alcohol + oxidized [NADPH--hemoprotein reductase] + H2O + H(+)</text>
        <dbReference type="Rhea" id="RHEA:17149"/>
        <dbReference type="Rhea" id="RHEA-COMP:11964"/>
        <dbReference type="Rhea" id="RHEA-COMP:11965"/>
        <dbReference type="ChEBI" id="CHEBI:15377"/>
        <dbReference type="ChEBI" id="CHEBI:15378"/>
        <dbReference type="ChEBI" id="CHEBI:15379"/>
        <dbReference type="ChEBI" id="CHEBI:30879"/>
        <dbReference type="ChEBI" id="CHEBI:57618"/>
        <dbReference type="ChEBI" id="CHEBI:58210"/>
        <dbReference type="ChEBI" id="CHEBI:142491"/>
        <dbReference type="EC" id="1.14.14.1"/>
    </reaction>
</comment>
<evidence type="ECO:0000256" key="10">
    <source>
        <dbReference type="ARBA" id="ARBA00022848"/>
    </source>
</evidence>
<evidence type="ECO:0000256" key="6">
    <source>
        <dbReference type="ARBA" id="ARBA00012109"/>
    </source>
</evidence>
<evidence type="ECO:0000256" key="17">
    <source>
        <dbReference type="RuleBase" id="RU000461"/>
    </source>
</evidence>
<dbReference type="GO" id="GO:0005506">
    <property type="term" value="F:iron ion binding"/>
    <property type="evidence" value="ECO:0007669"/>
    <property type="project" value="InterPro"/>
</dbReference>
<comment type="function">
    <text evidence="2">May be involved in the metabolism of insect hormones and in the breakdown of synthetic insecticides.</text>
</comment>
<comment type="caution">
    <text evidence="19">The sequence shown here is derived from an EMBL/GenBank/DDBJ whole genome shotgun (WGS) entry which is preliminary data.</text>
</comment>
<comment type="similarity">
    <text evidence="5 17">Belongs to the cytochrome P450 family.</text>
</comment>
<evidence type="ECO:0000256" key="8">
    <source>
        <dbReference type="ARBA" id="ARBA00022723"/>
    </source>
</evidence>
<evidence type="ECO:0000313" key="19">
    <source>
        <dbReference type="EMBL" id="CAK1596574.1"/>
    </source>
</evidence>
<keyword evidence="14 18" id="KW-0472">Membrane</keyword>
<evidence type="ECO:0000256" key="3">
    <source>
        <dbReference type="ARBA" id="ARBA00004174"/>
    </source>
</evidence>
<evidence type="ECO:0000256" key="2">
    <source>
        <dbReference type="ARBA" id="ARBA00003690"/>
    </source>
</evidence>
<dbReference type="InterPro" id="IPR017972">
    <property type="entry name" value="Cyt_P450_CS"/>
</dbReference>
<protein>
    <recommendedName>
        <fullName evidence="6">unspecific monooxygenase</fullName>
        <ecNumber evidence="6">1.14.14.1</ecNumber>
    </recommendedName>
</protein>
<evidence type="ECO:0000256" key="18">
    <source>
        <dbReference type="SAM" id="Phobius"/>
    </source>
</evidence>
<keyword evidence="13 17" id="KW-0503">Monooxygenase</keyword>
<dbReference type="InterPro" id="IPR001128">
    <property type="entry name" value="Cyt_P450"/>
</dbReference>
<keyword evidence="12 16" id="KW-0408">Iron</keyword>